<accession>A0A8S4PEH2</accession>
<evidence type="ECO:0000313" key="4">
    <source>
        <dbReference type="Proteomes" id="UP000749559"/>
    </source>
</evidence>
<dbReference type="Proteomes" id="UP000749559">
    <property type="component" value="Unassembled WGS sequence"/>
</dbReference>
<organism evidence="3 4">
    <name type="scientific">Owenia fusiformis</name>
    <name type="common">Polychaete worm</name>
    <dbReference type="NCBI Taxonomy" id="6347"/>
    <lineage>
        <taxon>Eukaryota</taxon>
        <taxon>Metazoa</taxon>
        <taxon>Spiralia</taxon>
        <taxon>Lophotrochozoa</taxon>
        <taxon>Annelida</taxon>
        <taxon>Polychaeta</taxon>
        <taxon>Sedentaria</taxon>
        <taxon>Canalipalpata</taxon>
        <taxon>Sabellida</taxon>
        <taxon>Oweniida</taxon>
        <taxon>Oweniidae</taxon>
        <taxon>Owenia</taxon>
    </lineage>
</organism>
<reference evidence="3" key="1">
    <citation type="submission" date="2022-03" db="EMBL/GenBank/DDBJ databases">
        <authorList>
            <person name="Martin C."/>
        </authorList>
    </citation>
    <scope>NUCLEOTIDE SEQUENCE</scope>
</reference>
<proteinExistence type="predicted"/>
<keyword evidence="4" id="KW-1185">Reference proteome</keyword>
<protein>
    <submittedName>
        <fullName evidence="3">Uncharacterized protein</fullName>
    </submittedName>
</protein>
<keyword evidence="2" id="KW-0472">Membrane</keyword>
<evidence type="ECO:0000313" key="3">
    <source>
        <dbReference type="EMBL" id="CAH1792643.1"/>
    </source>
</evidence>
<sequence>MRCLPGGCLRGPPMSFDLGPPPPPPNIPAYHILNCNHNLRAMLNETNHLSNMTIDPLSSQQGETSFFDASNQENWWKAWLIAAILGGLILMLLVVLLIGFVSSKMKFQHKRSKISPGDARKSSKKINMETKTYTGMKNNIHELSTNQNSMYGAIQQNLSTNRPLAIIPKSMENRENFPSEFSANPTKTPSKIKQGNAKCVKLKSKTKKLQNVINTLNAFTLTTSKADDEKENEKESKVKTKKLQGVVMSLQTLGIPMKSVQGKFRKLPPIPNTNEEQEVGETV</sequence>
<dbReference type="AlphaFoldDB" id="A0A8S4PEH2"/>
<keyword evidence="2" id="KW-0812">Transmembrane</keyword>
<evidence type="ECO:0000256" key="1">
    <source>
        <dbReference type="SAM" id="MobiDB-lite"/>
    </source>
</evidence>
<dbReference type="EMBL" id="CAIIXF020000008">
    <property type="protein sequence ID" value="CAH1792643.1"/>
    <property type="molecule type" value="Genomic_DNA"/>
</dbReference>
<evidence type="ECO:0000256" key="2">
    <source>
        <dbReference type="SAM" id="Phobius"/>
    </source>
</evidence>
<feature type="transmembrane region" description="Helical" evidence="2">
    <location>
        <begin position="78"/>
        <end position="101"/>
    </location>
</feature>
<comment type="caution">
    <text evidence="3">The sequence shown here is derived from an EMBL/GenBank/DDBJ whole genome shotgun (WGS) entry which is preliminary data.</text>
</comment>
<gene>
    <name evidence="3" type="ORF">OFUS_LOCUS17587</name>
</gene>
<feature type="region of interest" description="Disordered" evidence="1">
    <location>
        <begin position="263"/>
        <end position="283"/>
    </location>
</feature>
<name>A0A8S4PEH2_OWEFU</name>
<keyword evidence="2" id="KW-1133">Transmembrane helix</keyword>